<dbReference type="Proteomes" id="UP001233360">
    <property type="component" value="Unassembled WGS sequence"/>
</dbReference>
<organism evidence="1 2">
    <name type="scientific">Acinetobacter baylyi</name>
    <dbReference type="NCBI Taxonomy" id="202950"/>
    <lineage>
        <taxon>Bacteria</taxon>
        <taxon>Pseudomonadati</taxon>
        <taxon>Pseudomonadota</taxon>
        <taxon>Gammaproteobacteria</taxon>
        <taxon>Moraxellales</taxon>
        <taxon>Moraxellaceae</taxon>
        <taxon>Acinetobacter</taxon>
    </lineage>
</organism>
<dbReference type="Gene3D" id="1.10.3210.10">
    <property type="entry name" value="Hypothetical protein af1432"/>
    <property type="match status" value="1"/>
</dbReference>
<dbReference type="PANTHER" id="PTHR46246:SF1">
    <property type="entry name" value="GUANOSINE-3',5'-BIS(DIPHOSPHATE) 3'-PYROPHOSPHOHYDROLASE MESH1"/>
    <property type="match status" value="1"/>
</dbReference>
<dbReference type="RefSeq" id="WP_004924915.1">
    <property type="nucleotide sequence ID" value="NZ_BCMA01000024.1"/>
</dbReference>
<gene>
    <name evidence="1" type="ORF">QE380_000560</name>
</gene>
<proteinExistence type="predicted"/>
<reference evidence="1 2" key="1">
    <citation type="submission" date="2023-07" db="EMBL/GenBank/DDBJ databases">
        <title>Functional and genomic diversity of the sorghum phyllosphere microbiome.</title>
        <authorList>
            <person name="Shade A."/>
        </authorList>
    </citation>
    <scope>NUCLEOTIDE SEQUENCE [LARGE SCALE GENOMIC DNA]</scope>
    <source>
        <strain evidence="1 2">SORGH_AS_0887</strain>
    </source>
</reference>
<dbReference type="GO" id="GO:0008728">
    <property type="term" value="F:GTP diphosphokinase activity"/>
    <property type="evidence" value="ECO:0007669"/>
    <property type="project" value="UniProtKB-EC"/>
</dbReference>
<sequence length="145" mass="16210">MSTLEKAIALAAKKHAGQIDKAGQPYILHPLRLMLNVDTIEQKMVAVMHDLLEDTDTTIVDLISLGFSQNVIDAVVALTKKEGENRLDAAKRIVKNPLARTIKLADLADNMDINRIKSPTPRDLLRLEEYKKVKEFLLNPPALFV</sequence>
<dbReference type="EMBL" id="JAUTBK010000002">
    <property type="protein sequence ID" value="MDQ1207637.1"/>
    <property type="molecule type" value="Genomic_DNA"/>
</dbReference>
<dbReference type="EC" id="3.1.7.2" evidence="1"/>
<comment type="caution">
    <text evidence="1">The sequence shown here is derived from an EMBL/GenBank/DDBJ whole genome shotgun (WGS) entry which is preliminary data.</text>
</comment>
<accession>A0ABU0USW1</accession>
<keyword evidence="2" id="KW-1185">Reference proteome</keyword>
<dbReference type="GeneID" id="45234042"/>
<keyword evidence="1" id="KW-0378">Hydrolase</keyword>
<dbReference type="EC" id="2.7.6.5" evidence="1"/>
<dbReference type="SUPFAM" id="SSF109604">
    <property type="entry name" value="HD-domain/PDEase-like"/>
    <property type="match status" value="1"/>
</dbReference>
<dbReference type="PANTHER" id="PTHR46246">
    <property type="entry name" value="GUANOSINE-3',5'-BIS(DIPHOSPHATE) 3'-PYROPHOSPHOHYDROLASE MESH1"/>
    <property type="match status" value="1"/>
</dbReference>
<evidence type="ECO:0000313" key="2">
    <source>
        <dbReference type="Proteomes" id="UP001233360"/>
    </source>
</evidence>
<keyword evidence="1" id="KW-0808">Transferase</keyword>
<evidence type="ECO:0000313" key="1">
    <source>
        <dbReference type="EMBL" id="MDQ1207637.1"/>
    </source>
</evidence>
<dbReference type="GO" id="GO:0008893">
    <property type="term" value="F:guanosine-3',5'-bis(diphosphate) 3'-diphosphatase activity"/>
    <property type="evidence" value="ECO:0007669"/>
    <property type="project" value="UniProtKB-EC"/>
</dbReference>
<dbReference type="InterPro" id="IPR052194">
    <property type="entry name" value="MESH1"/>
</dbReference>
<protein>
    <submittedName>
        <fullName evidence="1">Guanosine-3',5'-bis(Diphosphate) 3'-pyrophosphohydrolase</fullName>
        <ecNumber evidence="1">2.7.6.5</ecNumber>
        <ecNumber evidence="1">3.1.7.2</ecNumber>
    </submittedName>
</protein>
<name>A0ABU0USW1_ACIBI</name>